<feature type="compositionally biased region" description="Polar residues" evidence="2">
    <location>
        <begin position="194"/>
        <end position="206"/>
    </location>
</feature>
<dbReference type="EMBL" id="AYRZ02000002">
    <property type="protein sequence ID" value="PHT91808.1"/>
    <property type="molecule type" value="Genomic_DNA"/>
</dbReference>
<reference evidence="3 4" key="2">
    <citation type="journal article" date="2017" name="Genome Biol.">
        <title>New reference genome sequences of hot pepper reveal the massive evolution of plant disease-resistance genes by retroduplication.</title>
        <authorList>
            <person name="Kim S."/>
            <person name="Park J."/>
            <person name="Yeom S.I."/>
            <person name="Kim Y.M."/>
            <person name="Seo E."/>
            <person name="Kim K.T."/>
            <person name="Kim M.S."/>
            <person name="Lee J.M."/>
            <person name="Cheong K."/>
            <person name="Shin H.S."/>
            <person name="Kim S.B."/>
            <person name="Han K."/>
            <person name="Lee J."/>
            <person name="Park M."/>
            <person name="Lee H.A."/>
            <person name="Lee H.Y."/>
            <person name="Lee Y."/>
            <person name="Oh S."/>
            <person name="Lee J.H."/>
            <person name="Choi E."/>
            <person name="Choi E."/>
            <person name="Lee S.E."/>
            <person name="Jeon J."/>
            <person name="Kim H."/>
            <person name="Choi G."/>
            <person name="Song H."/>
            <person name="Lee J."/>
            <person name="Lee S.C."/>
            <person name="Kwon J.K."/>
            <person name="Lee H.Y."/>
            <person name="Koo N."/>
            <person name="Hong Y."/>
            <person name="Kim R.W."/>
            <person name="Kang W.H."/>
            <person name="Huh J.H."/>
            <person name="Kang B.C."/>
            <person name="Yang T.J."/>
            <person name="Lee Y.H."/>
            <person name="Bennetzen J.L."/>
            <person name="Choi D."/>
        </authorList>
    </citation>
    <scope>NUCLEOTIDE SEQUENCE [LARGE SCALE GENOMIC DNA]</scope>
    <source>
        <strain evidence="4">cv. CM334</strain>
    </source>
</reference>
<feature type="coiled-coil region" evidence="1">
    <location>
        <begin position="59"/>
        <end position="107"/>
    </location>
</feature>
<dbReference type="STRING" id="4072.A0A2G3AC97"/>
<dbReference type="SMR" id="A0A2G3AC97"/>
<dbReference type="PANTHER" id="PTHR34778:SF6">
    <property type="entry name" value="SHUGOSHIN C-TERMINAL DOMAIN-CONTAINING PROTEIN"/>
    <property type="match status" value="1"/>
</dbReference>
<dbReference type="Gramene" id="PHT91808">
    <property type="protein sequence ID" value="PHT91808"/>
    <property type="gene ID" value="T459_06921"/>
</dbReference>
<reference evidence="3 4" key="1">
    <citation type="journal article" date="2014" name="Nat. Genet.">
        <title>Genome sequence of the hot pepper provides insights into the evolution of pungency in Capsicum species.</title>
        <authorList>
            <person name="Kim S."/>
            <person name="Park M."/>
            <person name="Yeom S.I."/>
            <person name="Kim Y.M."/>
            <person name="Lee J.M."/>
            <person name="Lee H.A."/>
            <person name="Seo E."/>
            <person name="Choi J."/>
            <person name="Cheong K."/>
            <person name="Kim K.T."/>
            <person name="Jung K."/>
            <person name="Lee G.W."/>
            <person name="Oh S.K."/>
            <person name="Bae C."/>
            <person name="Kim S.B."/>
            <person name="Lee H.Y."/>
            <person name="Kim S.Y."/>
            <person name="Kim M.S."/>
            <person name="Kang B.C."/>
            <person name="Jo Y.D."/>
            <person name="Yang H.B."/>
            <person name="Jeong H.J."/>
            <person name="Kang W.H."/>
            <person name="Kwon J.K."/>
            <person name="Shin C."/>
            <person name="Lim J.Y."/>
            <person name="Park J.H."/>
            <person name="Huh J.H."/>
            <person name="Kim J.S."/>
            <person name="Kim B.D."/>
            <person name="Cohen O."/>
            <person name="Paran I."/>
            <person name="Suh M.C."/>
            <person name="Lee S.B."/>
            <person name="Kim Y.K."/>
            <person name="Shin Y."/>
            <person name="Noh S.J."/>
            <person name="Park J."/>
            <person name="Seo Y.S."/>
            <person name="Kwon S.Y."/>
            <person name="Kim H.A."/>
            <person name="Park J.M."/>
            <person name="Kim H.J."/>
            <person name="Choi S.B."/>
            <person name="Bosland P.W."/>
            <person name="Reeves G."/>
            <person name="Jo S.H."/>
            <person name="Lee B.W."/>
            <person name="Cho H.T."/>
            <person name="Choi H.S."/>
            <person name="Lee M.S."/>
            <person name="Yu Y."/>
            <person name="Do Choi Y."/>
            <person name="Park B.S."/>
            <person name="van Deynze A."/>
            <person name="Ashrafi H."/>
            <person name="Hill T."/>
            <person name="Kim W.T."/>
            <person name="Pai H.S."/>
            <person name="Ahn H.K."/>
            <person name="Yeam I."/>
            <person name="Giovannoni J.J."/>
            <person name="Rose J.K."/>
            <person name="Sorensen I."/>
            <person name="Lee S.J."/>
            <person name="Kim R.W."/>
            <person name="Choi I.Y."/>
            <person name="Choi B.S."/>
            <person name="Lim J.S."/>
            <person name="Lee Y.H."/>
            <person name="Choi D."/>
        </authorList>
    </citation>
    <scope>NUCLEOTIDE SEQUENCE [LARGE SCALE GENOMIC DNA]</scope>
    <source>
        <strain evidence="4">cv. CM334</strain>
    </source>
</reference>
<feature type="region of interest" description="Disordered" evidence="2">
    <location>
        <begin position="488"/>
        <end position="510"/>
    </location>
</feature>
<protein>
    <submittedName>
        <fullName evidence="3">Uncharacterized protein</fullName>
    </submittedName>
</protein>
<dbReference type="AlphaFoldDB" id="A0A2G3AC97"/>
<dbReference type="OrthoDB" id="657513at2759"/>
<dbReference type="Proteomes" id="UP000222542">
    <property type="component" value="Unassembled WGS sequence"/>
</dbReference>
<organism evidence="3 4">
    <name type="scientific">Capsicum annuum</name>
    <name type="common">Capsicum pepper</name>
    <dbReference type="NCBI Taxonomy" id="4072"/>
    <lineage>
        <taxon>Eukaryota</taxon>
        <taxon>Viridiplantae</taxon>
        <taxon>Streptophyta</taxon>
        <taxon>Embryophyta</taxon>
        <taxon>Tracheophyta</taxon>
        <taxon>Spermatophyta</taxon>
        <taxon>Magnoliopsida</taxon>
        <taxon>eudicotyledons</taxon>
        <taxon>Gunneridae</taxon>
        <taxon>Pentapetalae</taxon>
        <taxon>asterids</taxon>
        <taxon>lamiids</taxon>
        <taxon>Solanales</taxon>
        <taxon>Solanaceae</taxon>
        <taxon>Solanoideae</taxon>
        <taxon>Capsiceae</taxon>
        <taxon>Capsicum</taxon>
    </lineage>
</organism>
<dbReference type="OMA" id="NLQGNNM"/>
<name>A0A2G3AC97_CAPAN</name>
<evidence type="ECO:0000256" key="2">
    <source>
        <dbReference type="SAM" id="MobiDB-lite"/>
    </source>
</evidence>
<proteinExistence type="predicted"/>
<feature type="compositionally biased region" description="Polar residues" evidence="2">
    <location>
        <begin position="369"/>
        <end position="378"/>
    </location>
</feature>
<gene>
    <name evidence="3" type="ORF">T459_06921</name>
</gene>
<evidence type="ECO:0000313" key="3">
    <source>
        <dbReference type="EMBL" id="PHT91808.1"/>
    </source>
</evidence>
<dbReference type="PANTHER" id="PTHR34778">
    <property type="entry name" value="OS02G0580700 PROTEIN"/>
    <property type="match status" value="1"/>
</dbReference>
<feature type="region of interest" description="Disordered" evidence="2">
    <location>
        <begin position="192"/>
        <end position="220"/>
    </location>
</feature>
<evidence type="ECO:0000256" key="1">
    <source>
        <dbReference type="SAM" id="Coils"/>
    </source>
</evidence>
<accession>A0A2G3AC97</accession>
<keyword evidence="1" id="KW-0175">Coiled coil</keyword>
<comment type="caution">
    <text evidence="3">The sequence shown here is derived from an EMBL/GenBank/DDBJ whole genome shotgun (WGS) entry which is preliminary data.</text>
</comment>
<evidence type="ECO:0000313" key="4">
    <source>
        <dbReference type="Proteomes" id="UP000222542"/>
    </source>
</evidence>
<sequence length="551" mass="61764">MEDVKKAYAEIILNMAKEAAARVMLSEKKALKFQQDLQYTKEEAVRMLLRLKLMIDTKTTEAENLSQNQQRRIDELEAQLNEAEGLIIDLRAELHDVHEQLNEVKNKPLHHPRPHAEEDLICCNGIMAKSDLNNPESLRFPTELGSNVCKSAEVSDIALSSYSKDNPNESEIYRNGYCAIEVSLANERLHSGDDQSFPNQATQVTEPNGRDAEAHIVPSSKTKEVENLVGEEPLKGRASMHRPYTFRGKRRRKAQYGKTKNSSCKAHCNKLVLSQRPLPAISHCSARYLKTSTLYDSPSSPSPNINTERKNVAGSFFLLGKEEQQNKGLNVAVARRSIRKRRVKYLDDSCPASLLHSSHPNQPMRPGQQCPSFPNSKSNAVECTVRSTKLEGEGGMEERSGLQATYSGFTAENKKIACAYNDAHEDKELIDVSVMVEESDGESLLNFGMLPVESIFGDAKASEVSKESNLQGNNMTSLKYTFSRKRKKDSLLTPNENSSPECSVKKRSVETENIDPRLQDLKALTDSPLKSRQLMQVAHQLISLSGRSWWQ</sequence>
<feature type="region of interest" description="Disordered" evidence="2">
    <location>
        <begin position="354"/>
        <end position="378"/>
    </location>
</feature>
<keyword evidence="4" id="KW-1185">Reference proteome</keyword>
<feature type="compositionally biased region" description="Polar residues" evidence="2">
    <location>
        <begin position="492"/>
        <end position="501"/>
    </location>
</feature>